<dbReference type="InterPro" id="IPR027417">
    <property type="entry name" value="P-loop_NTPase"/>
</dbReference>
<dbReference type="Proteomes" id="UP001596310">
    <property type="component" value="Unassembled WGS sequence"/>
</dbReference>
<dbReference type="InterPro" id="IPR008995">
    <property type="entry name" value="Mo/tungstate-bd_C_term_dom"/>
</dbReference>
<evidence type="ECO:0000256" key="3">
    <source>
        <dbReference type="ARBA" id="ARBA00022840"/>
    </source>
</evidence>
<dbReference type="PANTHER" id="PTHR43875:SF1">
    <property type="entry name" value="OSMOPROTECTIVE COMPOUNDS UPTAKE ATP-BINDING PROTEIN GGTA"/>
    <property type="match status" value="1"/>
</dbReference>
<dbReference type="PANTHER" id="PTHR43875">
    <property type="entry name" value="MALTODEXTRIN IMPORT ATP-BINDING PROTEIN MSMX"/>
    <property type="match status" value="1"/>
</dbReference>
<evidence type="ECO:0000313" key="5">
    <source>
        <dbReference type="EMBL" id="MFC6316150.1"/>
    </source>
</evidence>
<sequence>MVKVDLDHIYKRYANAEEDNFAVSDFDLHIDDHEFIVFVGPSGCGKSTTLRMIAGLEDITKGDLKIGGKVMNDVAPKDRDIAMVFQNYALYPHMTVFDNMAFGLKLRKYEKADIKKRVDEAAQILGLTDYLERKPAALSGGQRQRVALGRAIVRDAPIFLMDEPLSNLDAKLRVTMRAEIAKLHQRLNTTTIYVTHDQTEAMTMADRIVVMSMGEVQQIGTPAEVYDTPKNKFVAGFIGSPAMNFFEVHYENGVLTDKSDGLHLNVPEGRAKILDEDGYNGKDLTLGVRPEDIHTEGAFLETFPDATVQGKVVVSELLGAESMLYVTSGDTEYVAKVDARDYHKPGEQMQLGFDLNKAHFFDKDTTLSIMQKAKDEQRVDQNA</sequence>
<dbReference type="PROSITE" id="PS00211">
    <property type="entry name" value="ABC_TRANSPORTER_1"/>
    <property type="match status" value="1"/>
</dbReference>
<comment type="caution">
    <text evidence="5">The sequence shown here is derived from an EMBL/GenBank/DDBJ whole genome shotgun (WGS) entry which is preliminary data.</text>
</comment>
<evidence type="ECO:0000256" key="1">
    <source>
        <dbReference type="ARBA" id="ARBA00022448"/>
    </source>
</evidence>
<dbReference type="InterPro" id="IPR012340">
    <property type="entry name" value="NA-bd_OB-fold"/>
</dbReference>
<gene>
    <name evidence="5" type="ORF">ACFQHW_11295</name>
</gene>
<dbReference type="InterPro" id="IPR003593">
    <property type="entry name" value="AAA+_ATPase"/>
</dbReference>
<dbReference type="InterPro" id="IPR017871">
    <property type="entry name" value="ABC_transporter-like_CS"/>
</dbReference>
<dbReference type="PROSITE" id="PS50893">
    <property type="entry name" value="ABC_TRANSPORTER_2"/>
    <property type="match status" value="1"/>
</dbReference>
<name>A0ABW1UU47_9LACO</name>
<dbReference type="Gene3D" id="2.40.50.100">
    <property type="match status" value="1"/>
</dbReference>
<evidence type="ECO:0000256" key="2">
    <source>
        <dbReference type="ARBA" id="ARBA00022741"/>
    </source>
</evidence>
<accession>A0ABW1UU47</accession>
<organism evidence="5 6">
    <name type="scientific">Lapidilactobacillus achengensis</name>
    <dbReference type="NCBI Taxonomy" id="2486000"/>
    <lineage>
        <taxon>Bacteria</taxon>
        <taxon>Bacillati</taxon>
        <taxon>Bacillota</taxon>
        <taxon>Bacilli</taxon>
        <taxon>Lactobacillales</taxon>
        <taxon>Lactobacillaceae</taxon>
        <taxon>Lapidilactobacillus</taxon>
    </lineage>
</organism>
<feature type="domain" description="ABC transporter" evidence="4">
    <location>
        <begin position="4"/>
        <end position="238"/>
    </location>
</feature>
<reference evidence="6" key="1">
    <citation type="journal article" date="2019" name="Int. J. Syst. Evol. Microbiol.">
        <title>The Global Catalogue of Microorganisms (GCM) 10K type strain sequencing project: providing services to taxonomists for standard genome sequencing and annotation.</title>
        <authorList>
            <consortium name="The Broad Institute Genomics Platform"/>
            <consortium name="The Broad Institute Genome Sequencing Center for Infectious Disease"/>
            <person name="Wu L."/>
            <person name="Ma J."/>
        </authorList>
    </citation>
    <scope>NUCLEOTIDE SEQUENCE [LARGE SCALE GENOMIC DNA]</scope>
    <source>
        <strain evidence="6">CCM 8897</strain>
    </source>
</reference>
<dbReference type="Pfam" id="PF17912">
    <property type="entry name" value="OB_MalK"/>
    <property type="match status" value="1"/>
</dbReference>
<dbReference type="InterPro" id="IPR003439">
    <property type="entry name" value="ABC_transporter-like_ATP-bd"/>
</dbReference>
<dbReference type="EMBL" id="JBHSSM010000024">
    <property type="protein sequence ID" value="MFC6316150.1"/>
    <property type="molecule type" value="Genomic_DNA"/>
</dbReference>
<proteinExistence type="predicted"/>
<protein>
    <submittedName>
        <fullName evidence="5">ABC transporter ATP-binding protein</fullName>
    </submittedName>
</protein>
<dbReference type="SUPFAM" id="SSF52540">
    <property type="entry name" value="P-loop containing nucleoside triphosphate hydrolases"/>
    <property type="match status" value="1"/>
</dbReference>
<dbReference type="InterPro" id="IPR015855">
    <property type="entry name" value="ABC_transpr_MalK-like"/>
</dbReference>
<dbReference type="Gene3D" id="2.40.50.140">
    <property type="entry name" value="Nucleic acid-binding proteins"/>
    <property type="match status" value="1"/>
</dbReference>
<keyword evidence="3 5" id="KW-0067">ATP-binding</keyword>
<evidence type="ECO:0000313" key="6">
    <source>
        <dbReference type="Proteomes" id="UP001596310"/>
    </source>
</evidence>
<dbReference type="Gene3D" id="3.40.50.300">
    <property type="entry name" value="P-loop containing nucleotide triphosphate hydrolases"/>
    <property type="match status" value="1"/>
</dbReference>
<dbReference type="CDD" id="cd03301">
    <property type="entry name" value="ABC_MalK_N"/>
    <property type="match status" value="1"/>
</dbReference>
<dbReference type="RefSeq" id="WP_125597137.1">
    <property type="nucleotide sequence ID" value="NZ_JBHSSM010000024.1"/>
</dbReference>
<keyword evidence="6" id="KW-1185">Reference proteome</keyword>
<keyword evidence="2" id="KW-0547">Nucleotide-binding</keyword>
<dbReference type="NCBIfam" id="NF008653">
    <property type="entry name" value="PRK11650.1"/>
    <property type="match status" value="1"/>
</dbReference>
<dbReference type="SMART" id="SM00382">
    <property type="entry name" value="AAA"/>
    <property type="match status" value="1"/>
</dbReference>
<dbReference type="GO" id="GO:0005524">
    <property type="term" value="F:ATP binding"/>
    <property type="evidence" value="ECO:0007669"/>
    <property type="project" value="UniProtKB-KW"/>
</dbReference>
<dbReference type="Pfam" id="PF00005">
    <property type="entry name" value="ABC_tran"/>
    <property type="match status" value="1"/>
</dbReference>
<evidence type="ECO:0000259" key="4">
    <source>
        <dbReference type="PROSITE" id="PS50893"/>
    </source>
</evidence>
<keyword evidence="1" id="KW-0813">Transport</keyword>
<dbReference type="InterPro" id="IPR040582">
    <property type="entry name" value="OB_MalK-like"/>
</dbReference>
<dbReference type="InterPro" id="IPR047641">
    <property type="entry name" value="ABC_transpr_MalK/UgpC-like"/>
</dbReference>
<dbReference type="SUPFAM" id="SSF50331">
    <property type="entry name" value="MOP-like"/>
    <property type="match status" value="1"/>
</dbReference>